<dbReference type="Proteomes" id="UP000635828">
    <property type="component" value="Unassembled WGS sequence"/>
</dbReference>
<keyword evidence="1" id="KW-0472">Membrane</keyword>
<evidence type="ECO:0008006" key="4">
    <source>
        <dbReference type="Google" id="ProtNLM"/>
    </source>
</evidence>
<name>A0ABR7FQQ0_9FIRM</name>
<proteinExistence type="predicted"/>
<reference evidence="2 3" key="1">
    <citation type="submission" date="2020-08" db="EMBL/GenBank/DDBJ databases">
        <title>Genome public.</title>
        <authorList>
            <person name="Liu C."/>
            <person name="Sun Q."/>
        </authorList>
    </citation>
    <scope>NUCLEOTIDE SEQUENCE [LARGE SCALE GENOMIC DNA]</scope>
    <source>
        <strain evidence="2 3">NSJ-7</strain>
    </source>
</reference>
<evidence type="ECO:0000256" key="1">
    <source>
        <dbReference type="SAM" id="Phobius"/>
    </source>
</evidence>
<protein>
    <recommendedName>
        <fullName evidence="4">DUF4367 domain-containing protein</fullName>
    </recommendedName>
</protein>
<organism evidence="2 3">
    <name type="scientific">Anaerostipes hominis</name>
    <name type="common">ex Liu et al. 2021</name>
    <dbReference type="NCBI Taxonomy" id="2763018"/>
    <lineage>
        <taxon>Bacteria</taxon>
        <taxon>Bacillati</taxon>
        <taxon>Bacillota</taxon>
        <taxon>Clostridia</taxon>
        <taxon>Lachnospirales</taxon>
        <taxon>Lachnospiraceae</taxon>
        <taxon>Anaerostipes</taxon>
    </lineage>
</organism>
<gene>
    <name evidence="2" type="ORF">H8S22_07975</name>
</gene>
<keyword evidence="1" id="KW-0812">Transmembrane</keyword>
<comment type="caution">
    <text evidence="2">The sequence shown here is derived from an EMBL/GenBank/DDBJ whole genome shotgun (WGS) entry which is preliminary data.</text>
</comment>
<sequence>MNMKYDKCTICNEKLRNGVCPMCGYDFKRLERGQRTGNCSDYGTRPNIEPKSSMTKQHKRVYRQFRTEEKGRVGKFIRLVLSLVVIFVVFLDAVGEVDIGTLIKNAQIYMSEDGKKKWTKTMPDFTYENADYALEKTGKSFSVRLSSGRYIVGLDLPEGNYTMTGEGDDLTFSANNDAQYVNINEQFTDKEVLEANRYTEVKNIRLYQGSLVEVSGKGSIYCKTSDANLKKMEKPGENTLSEEVKVFSVLTAGKEFPAGTYDVVAVEGNGSFEFTFEQDKDDEYGTNSIWLSEDSQGENPNKYVNLELTEGTKIEVLSEEYLDVKLVPSKRVRPENMHVYDSSMGLDS</sequence>
<accession>A0ABR7FQQ0</accession>
<evidence type="ECO:0000313" key="2">
    <source>
        <dbReference type="EMBL" id="MBC5677547.1"/>
    </source>
</evidence>
<feature type="transmembrane region" description="Helical" evidence="1">
    <location>
        <begin position="76"/>
        <end position="95"/>
    </location>
</feature>
<keyword evidence="1" id="KW-1133">Transmembrane helix</keyword>
<keyword evidence="3" id="KW-1185">Reference proteome</keyword>
<dbReference type="EMBL" id="JACOOS010000007">
    <property type="protein sequence ID" value="MBC5677547.1"/>
    <property type="molecule type" value="Genomic_DNA"/>
</dbReference>
<evidence type="ECO:0000313" key="3">
    <source>
        <dbReference type="Proteomes" id="UP000635828"/>
    </source>
</evidence>